<sequence length="229" mass="24817">MPYVMIPSHLLTRRDNVLQSLENSFIDSVNITAVDVQHDRLCTIVPYNSTAEGISYCCNSIVNNPDDVNPECAFNKEPITLQSATIIPGVVLLEDYTLESDVNCTTTTNNNNNNNNNNTPATNETATNEVEDKPSAEQSSSTNVAAVGAGVGVPLGVLSLLAVAWALFERRKRMSLQNSEKVVRELSPNSGAYAVLGNGFPHKSITSQQPPHYREPLELEESSPGSNRG</sequence>
<organism evidence="3 4">
    <name type="scientific">Aspergillus pseudoustus</name>
    <dbReference type="NCBI Taxonomy" id="1810923"/>
    <lineage>
        <taxon>Eukaryota</taxon>
        <taxon>Fungi</taxon>
        <taxon>Dikarya</taxon>
        <taxon>Ascomycota</taxon>
        <taxon>Pezizomycotina</taxon>
        <taxon>Eurotiomycetes</taxon>
        <taxon>Eurotiomycetidae</taxon>
        <taxon>Eurotiales</taxon>
        <taxon>Aspergillaceae</taxon>
        <taxon>Aspergillus</taxon>
        <taxon>Aspergillus subgen. Nidulantes</taxon>
    </lineage>
</organism>
<dbReference type="Proteomes" id="UP001610446">
    <property type="component" value="Unassembled WGS sequence"/>
</dbReference>
<evidence type="ECO:0000313" key="3">
    <source>
        <dbReference type="EMBL" id="KAL2839823.1"/>
    </source>
</evidence>
<dbReference type="EMBL" id="JBFXLU010000128">
    <property type="protein sequence ID" value="KAL2839823.1"/>
    <property type="molecule type" value="Genomic_DNA"/>
</dbReference>
<name>A0ABR4JIF5_9EURO</name>
<keyword evidence="2" id="KW-0472">Membrane</keyword>
<gene>
    <name evidence="3" type="ORF">BJY01DRAFT_250305</name>
</gene>
<feature type="transmembrane region" description="Helical" evidence="2">
    <location>
        <begin position="144"/>
        <end position="168"/>
    </location>
</feature>
<feature type="compositionally biased region" description="Low complexity" evidence="1">
    <location>
        <begin position="106"/>
        <end position="128"/>
    </location>
</feature>
<keyword evidence="2" id="KW-0812">Transmembrane</keyword>
<keyword evidence="4" id="KW-1185">Reference proteome</keyword>
<accession>A0ABR4JIF5</accession>
<proteinExistence type="predicted"/>
<feature type="region of interest" description="Disordered" evidence="1">
    <location>
        <begin position="199"/>
        <end position="229"/>
    </location>
</feature>
<feature type="region of interest" description="Disordered" evidence="1">
    <location>
        <begin position="106"/>
        <end position="141"/>
    </location>
</feature>
<evidence type="ECO:0000256" key="2">
    <source>
        <dbReference type="SAM" id="Phobius"/>
    </source>
</evidence>
<keyword evidence="2" id="KW-1133">Transmembrane helix</keyword>
<reference evidence="3 4" key="1">
    <citation type="submission" date="2024-07" db="EMBL/GenBank/DDBJ databases">
        <title>Section-level genome sequencing and comparative genomics of Aspergillus sections Usti and Cavernicolus.</title>
        <authorList>
            <consortium name="Lawrence Berkeley National Laboratory"/>
            <person name="Nybo J.L."/>
            <person name="Vesth T.C."/>
            <person name="Theobald S."/>
            <person name="Frisvad J.C."/>
            <person name="Larsen T.O."/>
            <person name="Kjaerboelling I."/>
            <person name="Rothschild-Mancinelli K."/>
            <person name="Lyhne E.K."/>
            <person name="Kogle M.E."/>
            <person name="Barry K."/>
            <person name="Clum A."/>
            <person name="Na H."/>
            <person name="Ledsgaard L."/>
            <person name="Lin J."/>
            <person name="Lipzen A."/>
            <person name="Kuo A."/>
            <person name="Riley R."/>
            <person name="Mondo S."/>
            <person name="Labutti K."/>
            <person name="Haridas S."/>
            <person name="Pangalinan J."/>
            <person name="Salamov A.A."/>
            <person name="Simmons B.A."/>
            <person name="Magnuson J.K."/>
            <person name="Chen J."/>
            <person name="Drula E."/>
            <person name="Henrissat B."/>
            <person name="Wiebenga A."/>
            <person name="Lubbers R.J."/>
            <person name="Gomes A.C."/>
            <person name="Makela M.R."/>
            <person name="Stajich J."/>
            <person name="Grigoriev I.V."/>
            <person name="Mortensen U.H."/>
            <person name="De Vries R.P."/>
            <person name="Baker S.E."/>
            <person name="Andersen M.R."/>
        </authorList>
    </citation>
    <scope>NUCLEOTIDE SEQUENCE [LARGE SCALE GENOMIC DNA]</scope>
    <source>
        <strain evidence="3 4">CBS 123904</strain>
    </source>
</reference>
<comment type="caution">
    <text evidence="3">The sequence shown here is derived from an EMBL/GenBank/DDBJ whole genome shotgun (WGS) entry which is preliminary data.</text>
</comment>
<evidence type="ECO:0008006" key="5">
    <source>
        <dbReference type="Google" id="ProtNLM"/>
    </source>
</evidence>
<evidence type="ECO:0000313" key="4">
    <source>
        <dbReference type="Proteomes" id="UP001610446"/>
    </source>
</evidence>
<protein>
    <recommendedName>
        <fullName evidence="5">Mid2 domain-containing protein</fullName>
    </recommendedName>
</protein>
<evidence type="ECO:0000256" key="1">
    <source>
        <dbReference type="SAM" id="MobiDB-lite"/>
    </source>
</evidence>